<keyword evidence="2 8" id="KW-0813">Transport</keyword>
<dbReference type="GO" id="GO:0005886">
    <property type="term" value="C:plasma membrane"/>
    <property type="evidence" value="ECO:0007669"/>
    <property type="project" value="UniProtKB-SubCell"/>
</dbReference>
<accession>A0A7X1B1T4</accession>
<evidence type="ECO:0000256" key="5">
    <source>
        <dbReference type="ARBA" id="ARBA00022927"/>
    </source>
</evidence>
<evidence type="ECO:0000256" key="7">
    <source>
        <dbReference type="ARBA" id="ARBA00023136"/>
    </source>
</evidence>
<evidence type="ECO:0000256" key="2">
    <source>
        <dbReference type="ARBA" id="ARBA00022448"/>
    </source>
</evidence>
<name>A0A7X1B1T4_9BACT</name>
<dbReference type="EMBL" id="JACHVA010000138">
    <property type="protein sequence ID" value="MBC2604049.1"/>
    <property type="molecule type" value="Genomic_DNA"/>
</dbReference>
<keyword evidence="7 9" id="KW-0472">Membrane</keyword>
<dbReference type="RefSeq" id="WP_185694666.1">
    <property type="nucleotide sequence ID" value="NZ_JACHVA010000138.1"/>
</dbReference>
<evidence type="ECO:0000256" key="1">
    <source>
        <dbReference type="ARBA" id="ARBA00004651"/>
    </source>
</evidence>
<evidence type="ECO:0000313" key="11">
    <source>
        <dbReference type="EMBL" id="MBC2604049.1"/>
    </source>
</evidence>
<evidence type="ECO:0000256" key="3">
    <source>
        <dbReference type="ARBA" id="ARBA00022475"/>
    </source>
</evidence>
<keyword evidence="6 9" id="KW-1133">Transmembrane helix</keyword>
<comment type="similarity">
    <text evidence="8">Belongs to the exbB/tolQ family.</text>
</comment>
<keyword evidence="5 8" id="KW-0653">Protein transport</keyword>
<comment type="subcellular location">
    <subcellularLocation>
        <location evidence="1">Cell membrane</location>
        <topology evidence="1">Multi-pass membrane protein</topology>
    </subcellularLocation>
    <subcellularLocation>
        <location evidence="8">Membrane</location>
        <topology evidence="8">Multi-pass membrane protein</topology>
    </subcellularLocation>
</comment>
<evidence type="ECO:0000256" key="4">
    <source>
        <dbReference type="ARBA" id="ARBA00022692"/>
    </source>
</evidence>
<proteinExistence type="inferred from homology"/>
<dbReference type="InterPro" id="IPR002898">
    <property type="entry name" value="MotA_ExbB_proton_chnl"/>
</dbReference>
<dbReference type="PANTHER" id="PTHR30625:SF15">
    <property type="entry name" value="BIOPOLYMER TRANSPORT PROTEIN EXBB"/>
    <property type="match status" value="1"/>
</dbReference>
<protein>
    <submittedName>
        <fullName evidence="11">MotA/TolQ/ExbB proton channel family protein</fullName>
    </submittedName>
</protein>
<reference evidence="11 12" key="1">
    <citation type="submission" date="2020-07" db="EMBL/GenBank/DDBJ databases">
        <authorList>
            <person name="Feng X."/>
        </authorList>
    </citation>
    <scope>NUCLEOTIDE SEQUENCE [LARGE SCALE GENOMIC DNA]</scope>
    <source>
        <strain evidence="11 12">JCM14086</strain>
    </source>
</reference>
<gene>
    <name evidence="11" type="ORF">H5P30_19885</name>
</gene>
<dbReference type="AlphaFoldDB" id="A0A7X1B1T4"/>
<feature type="domain" description="MotA/TolQ/ExbB proton channel" evidence="10">
    <location>
        <begin position="77"/>
        <end position="176"/>
    </location>
</feature>
<keyword evidence="4 9" id="KW-0812">Transmembrane</keyword>
<keyword evidence="3" id="KW-1003">Cell membrane</keyword>
<evidence type="ECO:0000256" key="8">
    <source>
        <dbReference type="RuleBase" id="RU004057"/>
    </source>
</evidence>
<dbReference type="PANTHER" id="PTHR30625">
    <property type="entry name" value="PROTEIN TOLQ"/>
    <property type="match status" value="1"/>
</dbReference>
<feature type="transmembrane region" description="Helical" evidence="9">
    <location>
        <begin position="12"/>
        <end position="31"/>
    </location>
</feature>
<evidence type="ECO:0000259" key="10">
    <source>
        <dbReference type="Pfam" id="PF01618"/>
    </source>
</evidence>
<evidence type="ECO:0000256" key="6">
    <source>
        <dbReference type="ARBA" id="ARBA00022989"/>
    </source>
</evidence>
<dbReference type="InterPro" id="IPR050790">
    <property type="entry name" value="ExbB/TolQ_transport"/>
</dbReference>
<dbReference type="Pfam" id="PF01618">
    <property type="entry name" value="MotA_ExbB"/>
    <property type="match status" value="1"/>
</dbReference>
<feature type="transmembrane region" description="Helical" evidence="9">
    <location>
        <begin position="136"/>
        <end position="164"/>
    </location>
</feature>
<comment type="caution">
    <text evidence="11">The sequence shown here is derived from an EMBL/GenBank/DDBJ whole genome shotgun (WGS) entry which is preliminary data.</text>
</comment>
<feature type="transmembrane region" description="Helical" evidence="9">
    <location>
        <begin position="95"/>
        <end position="124"/>
    </location>
</feature>
<dbReference type="GO" id="GO:0017038">
    <property type="term" value="P:protein import"/>
    <property type="evidence" value="ECO:0007669"/>
    <property type="project" value="TreeGrafter"/>
</dbReference>
<evidence type="ECO:0000256" key="9">
    <source>
        <dbReference type="SAM" id="Phobius"/>
    </source>
</evidence>
<sequence length="192" mass="20882">MLTFLQDAGWFLYPLAAFSFLGGVIIVERLIALRKSAVVPGYQRQALFDGKLPELRENDHSTAAELVRFFARVSPDPETFQAFARLQVNRLERGLFILDFVVSGAPLVGLLGTVTGLVSVFATFADQPGIPDPEEFVAGISLALTTTILGLAIAIPALVASAYFNRKVDNHAARLEVVVEHLVARSRRASES</sequence>
<evidence type="ECO:0000313" key="12">
    <source>
        <dbReference type="Proteomes" id="UP000525652"/>
    </source>
</evidence>
<dbReference type="Proteomes" id="UP000525652">
    <property type="component" value="Unassembled WGS sequence"/>
</dbReference>
<keyword evidence="12" id="KW-1185">Reference proteome</keyword>
<organism evidence="11 12">
    <name type="scientific">Puniceicoccus vermicola</name>
    <dbReference type="NCBI Taxonomy" id="388746"/>
    <lineage>
        <taxon>Bacteria</taxon>
        <taxon>Pseudomonadati</taxon>
        <taxon>Verrucomicrobiota</taxon>
        <taxon>Opitutia</taxon>
        <taxon>Puniceicoccales</taxon>
        <taxon>Puniceicoccaceae</taxon>
        <taxon>Puniceicoccus</taxon>
    </lineage>
</organism>